<sequence length="406" mass="44123">MRKRVLMSVAGVATLSAMLWSPLNAARAEEATIRIGVIGPFTGKSSTDMGESLRGGARVFQSDLNQIGGVLGRKIELVERDDQARPEVGVAMAKELIEKEKVVAVVGFANTGVALPAAKVFQEAHIPLIISVATGAAITRQFMPPAVPNSYIFRLAASDNLQPVAMLNDAIDKRKLTQIAILHDDSPYGQFGKDSLVAEMQKRKMTPVSIGSFKVGDQDMTTQVMHAKQSGAQMIMLYCLSTEAAMVANSMSKAKVSLPLAGSWTLSQRSFADMASTNVDGARMPVTFIENDSSRSSSFSLSYLRLNNVKHIPSAVSAAQTYDALRILSLAIMQANSTEPDKIRDALEDMKYEATSTVISRYKKPFSKNDHEAIAQNMVFTGEIRKGRVSFAYREDANSSLMVRTK</sequence>
<organism evidence="5 6">
    <name type="scientific">Undibacterium griseum</name>
    <dbReference type="NCBI Taxonomy" id="2762295"/>
    <lineage>
        <taxon>Bacteria</taxon>
        <taxon>Pseudomonadati</taxon>
        <taxon>Pseudomonadota</taxon>
        <taxon>Betaproteobacteria</taxon>
        <taxon>Burkholderiales</taxon>
        <taxon>Oxalobacteraceae</taxon>
        <taxon>Undibacterium</taxon>
    </lineage>
</organism>
<dbReference type="CDD" id="cd06335">
    <property type="entry name" value="PBP1_ABC_ligand_binding-like"/>
    <property type="match status" value="1"/>
</dbReference>
<feature type="signal peptide" evidence="3">
    <location>
        <begin position="1"/>
        <end position="25"/>
    </location>
</feature>
<feature type="domain" description="Leucine-binding protein" evidence="4">
    <location>
        <begin position="32"/>
        <end position="377"/>
    </location>
</feature>
<dbReference type="PANTHER" id="PTHR30483:SF6">
    <property type="entry name" value="PERIPLASMIC BINDING PROTEIN OF ABC TRANSPORTER FOR NATURAL AMINO ACIDS"/>
    <property type="match status" value="1"/>
</dbReference>
<reference evidence="5 6" key="1">
    <citation type="submission" date="2020-08" db="EMBL/GenBank/DDBJ databases">
        <title>Novel species isolated from subtropical streams in China.</title>
        <authorList>
            <person name="Lu H."/>
        </authorList>
    </citation>
    <scope>NUCLEOTIDE SEQUENCE [LARGE SCALE GENOMIC DNA]</scope>
    <source>
        <strain evidence="5 6">FT31W</strain>
    </source>
</reference>
<dbReference type="InterPro" id="IPR051010">
    <property type="entry name" value="BCAA_transport"/>
</dbReference>
<keyword evidence="2 3" id="KW-0732">Signal</keyword>
<evidence type="ECO:0000256" key="1">
    <source>
        <dbReference type="ARBA" id="ARBA00010062"/>
    </source>
</evidence>
<proteinExistence type="inferred from homology"/>
<dbReference type="InterPro" id="IPR028081">
    <property type="entry name" value="Leu-bd"/>
</dbReference>
<comment type="caution">
    <text evidence="5">The sequence shown here is derived from an EMBL/GenBank/DDBJ whole genome shotgun (WGS) entry which is preliminary data.</text>
</comment>
<evidence type="ECO:0000313" key="6">
    <source>
        <dbReference type="Proteomes" id="UP000613113"/>
    </source>
</evidence>
<dbReference type="InterPro" id="IPR028082">
    <property type="entry name" value="Peripla_BP_I"/>
</dbReference>
<accession>A0ABR6YP74</accession>
<feature type="chain" id="PRO_5045046362" evidence="3">
    <location>
        <begin position="26"/>
        <end position="406"/>
    </location>
</feature>
<dbReference type="SUPFAM" id="SSF53822">
    <property type="entry name" value="Periplasmic binding protein-like I"/>
    <property type="match status" value="1"/>
</dbReference>
<name>A0ABR6YP74_9BURK</name>
<comment type="similarity">
    <text evidence="1">Belongs to the leucine-binding protein family.</text>
</comment>
<dbReference type="Gene3D" id="3.40.50.2300">
    <property type="match status" value="2"/>
</dbReference>
<evidence type="ECO:0000256" key="2">
    <source>
        <dbReference type="ARBA" id="ARBA00022729"/>
    </source>
</evidence>
<evidence type="ECO:0000256" key="3">
    <source>
        <dbReference type="SAM" id="SignalP"/>
    </source>
</evidence>
<evidence type="ECO:0000313" key="5">
    <source>
        <dbReference type="EMBL" id="MBC3885709.1"/>
    </source>
</evidence>
<protein>
    <submittedName>
        <fullName evidence="5">ABC transporter substrate-binding protein</fullName>
    </submittedName>
</protein>
<dbReference type="EMBL" id="JACOGC010000004">
    <property type="protein sequence ID" value="MBC3885709.1"/>
    <property type="molecule type" value="Genomic_DNA"/>
</dbReference>
<keyword evidence="6" id="KW-1185">Reference proteome</keyword>
<dbReference type="RefSeq" id="WP_186863278.1">
    <property type="nucleotide sequence ID" value="NZ_JACOGC010000004.1"/>
</dbReference>
<gene>
    <name evidence="5" type="ORF">H8K27_11260</name>
</gene>
<dbReference type="PANTHER" id="PTHR30483">
    <property type="entry name" value="LEUCINE-SPECIFIC-BINDING PROTEIN"/>
    <property type="match status" value="1"/>
</dbReference>
<dbReference type="Pfam" id="PF13458">
    <property type="entry name" value="Peripla_BP_6"/>
    <property type="match status" value="1"/>
</dbReference>
<dbReference type="Proteomes" id="UP000613113">
    <property type="component" value="Unassembled WGS sequence"/>
</dbReference>
<evidence type="ECO:0000259" key="4">
    <source>
        <dbReference type="Pfam" id="PF13458"/>
    </source>
</evidence>